<dbReference type="InterPro" id="IPR025738">
    <property type="entry name" value="BatD"/>
</dbReference>
<dbReference type="AlphaFoldDB" id="A0A6S6T2J1"/>
<keyword evidence="2" id="KW-0732">Signal</keyword>
<name>A0A6S6T2J1_9BACT</name>
<dbReference type="PANTHER" id="PTHR40940:SF2">
    <property type="entry name" value="BATD"/>
    <property type="match status" value="1"/>
</dbReference>
<gene>
    <name evidence="3" type="ORF">HELGO_WM16603</name>
</gene>
<dbReference type="PANTHER" id="PTHR40940">
    <property type="entry name" value="PROTEIN BATD-RELATED"/>
    <property type="match status" value="1"/>
</dbReference>
<evidence type="ECO:0000313" key="3">
    <source>
        <dbReference type="EMBL" id="CAA6815001.1"/>
    </source>
</evidence>
<accession>A0A6S6T2J1</accession>
<feature type="compositionally biased region" description="Basic residues" evidence="1">
    <location>
        <begin position="186"/>
        <end position="196"/>
    </location>
</feature>
<feature type="region of interest" description="Disordered" evidence="1">
    <location>
        <begin position="174"/>
        <end position="196"/>
    </location>
</feature>
<protein>
    <submittedName>
        <fullName evidence="3">Uncharacterized protein</fullName>
    </submittedName>
</protein>
<sequence>MNKQLFLILFGLLTGFSCFAQEEKRTTFFVEVVYDTIAVDEQFELKFTLKNGKIIERFEPPALEGFQLLAGPMTSQSMSIINGDKTETMSYTYILKPTDLGIYNIPATSIETETGTLLSDDHAIVVVESIEHPKREDPFSNAFQNNPFFNQERNPRQGMDHMLKNFDDMFKTAPPEYYFKPPPREKPKKKEKVYKI</sequence>
<evidence type="ECO:0000256" key="2">
    <source>
        <dbReference type="SAM" id="SignalP"/>
    </source>
</evidence>
<evidence type="ECO:0000256" key="1">
    <source>
        <dbReference type="SAM" id="MobiDB-lite"/>
    </source>
</evidence>
<proteinExistence type="predicted"/>
<reference evidence="3" key="1">
    <citation type="submission" date="2020-01" db="EMBL/GenBank/DDBJ databases">
        <authorList>
            <person name="Meier V. D."/>
            <person name="Meier V D."/>
        </authorList>
    </citation>
    <scope>NUCLEOTIDE SEQUENCE</scope>
    <source>
        <strain evidence="3">HLG_WM_MAG_10</strain>
    </source>
</reference>
<organism evidence="3">
    <name type="scientific">uncultured Aureispira sp</name>
    <dbReference type="NCBI Taxonomy" id="1331704"/>
    <lineage>
        <taxon>Bacteria</taxon>
        <taxon>Pseudomonadati</taxon>
        <taxon>Bacteroidota</taxon>
        <taxon>Saprospiria</taxon>
        <taxon>Saprospirales</taxon>
        <taxon>Saprospiraceae</taxon>
        <taxon>Aureispira</taxon>
        <taxon>environmental samples</taxon>
    </lineage>
</organism>
<dbReference type="Pfam" id="PF13584">
    <property type="entry name" value="BatD"/>
    <property type="match status" value="1"/>
</dbReference>
<dbReference type="PROSITE" id="PS51257">
    <property type="entry name" value="PROKAR_LIPOPROTEIN"/>
    <property type="match status" value="1"/>
</dbReference>
<dbReference type="EMBL" id="CACVAQ010000223">
    <property type="protein sequence ID" value="CAA6815001.1"/>
    <property type="molecule type" value="Genomic_DNA"/>
</dbReference>
<feature type="signal peptide" evidence="2">
    <location>
        <begin position="1"/>
        <end position="20"/>
    </location>
</feature>
<feature type="chain" id="PRO_5027626320" evidence="2">
    <location>
        <begin position="21"/>
        <end position="196"/>
    </location>
</feature>